<dbReference type="CDD" id="cd11615">
    <property type="entry name" value="SAF_NeuB_like"/>
    <property type="match status" value="1"/>
</dbReference>
<reference evidence="2 3" key="1">
    <citation type="submission" date="2018-01" db="EMBL/GenBank/DDBJ databases">
        <title>Species boundaries and ecological features among Paraburkholderia terrae DSMZ17804T, P. hospita DSMZ17164T and P. caribensis DSMZ13236T.</title>
        <authorList>
            <person name="Pratama A.A."/>
        </authorList>
    </citation>
    <scope>NUCLEOTIDE SEQUENCE [LARGE SCALE GENOMIC DNA]</scope>
    <source>
        <strain evidence="2 3">DSM 17804</strain>
    </source>
</reference>
<dbReference type="InterPro" id="IPR013974">
    <property type="entry name" value="SAF"/>
</dbReference>
<dbReference type="RefSeq" id="WP_042305169.1">
    <property type="nucleotide sequence ID" value="NZ_CP026111.1"/>
</dbReference>
<dbReference type="InterPro" id="IPR013132">
    <property type="entry name" value="PseI/NeuA/B-like_N"/>
</dbReference>
<dbReference type="PANTHER" id="PTHR42966">
    <property type="entry name" value="N-ACETYLNEURAMINATE SYNTHASE"/>
    <property type="match status" value="1"/>
</dbReference>
<dbReference type="SUPFAM" id="SSF51269">
    <property type="entry name" value="AFP III-like domain"/>
    <property type="match status" value="1"/>
</dbReference>
<feature type="domain" description="AFP-like" evidence="1">
    <location>
        <begin position="294"/>
        <end position="350"/>
    </location>
</feature>
<accession>A0A2I8EPP8</accession>
<dbReference type="GO" id="GO:0047444">
    <property type="term" value="F:N-acylneuraminate-9-phosphate synthase activity"/>
    <property type="evidence" value="ECO:0007669"/>
    <property type="project" value="TreeGrafter"/>
</dbReference>
<dbReference type="GO" id="GO:0016051">
    <property type="term" value="P:carbohydrate biosynthetic process"/>
    <property type="evidence" value="ECO:0007669"/>
    <property type="project" value="InterPro"/>
</dbReference>
<name>A0A2I8EPP8_9BURK</name>
<dbReference type="InterPro" id="IPR006190">
    <property type="entry name" value="SAF_AFP_Neu5Ac"/>
</dbReference>
<sequence>MKEIRIANRSVGPGSQPFVIAEMSGNHNQSLERALEIVEAAARSGAHALKLQTYTPDTMTLDIDEGEFHIGDENSLWAGKSLYALYQQAYTPWEWHKPLFDRANELGMLAFSTPFDETAVDFLETLDVPAYKIASFENTDLPLIRRVAATGKPMIISTGMASVAELDEAVRAARGAGCEDLILLKCTSSYPATPEHSNIRTIPHMRELFDCQVGLSDHTMGVGAAVAAIALGATVVEKHFTLRRADGGVDSAFSLEPDEMRSLVIETERAWQALGQATYGTNEQERKSMVFRRSLYVVKDVGAGEALTLDNVRAIRPGLGMAPKHLDTVIGMTARAPIRRGTPLSWDILK</sequence>
<dbReference type="KEGG" id="pter:C2L65_15650"/>
<dbReference type="InterPro" id="IPR051690">
    <property type="entry name" value="PseI-like"/>
</dbReference>
<evidence type="ECO:0000313" key="3">
    <source>
        <dbReference type="Proteomes" id="UP000243502"/>
    </source>
</evidence>
<dbReference type="Pfam" id="PF08666">
    <property type="entry name" value="SAF"/>
    <property type="match status" value="1"/>
</dbReference>
<dbReference type="InterPro" id="IPR036732">
    <property type="entry name" value="AFP_Neu5c_C_sf"/>
</dbReference>
<evidence type="ECO:0000313" key="2">
    <source>
        <dbReference type="EMBL" id="AUT61261.1"/>
    </source>
</evidence>
<proteinExistence type="predicted"/>
<dbReference type="NCBIfam" id="TIGR03586">
    <property type="entry name" value="PseI"/>
    <property type="match status" value="1"/>
</dbReference>
<dbReference type="Gene3D" id="3.90.1210.10">
    <property type="entry name" value="Antifreeze-like/N-acetylneuraminic acid synthase C-terminal domain"/>
    <property type="match status" value="1"/>
</dbReference>
<dbReference type="PROSITE" id="PS50844">
    <property type="entry name" value="AFP_LIKE"/>
    <property type="match status" value="1"/>
</dbReference>
<dbReference type="InterPro" id="IPR020030">
    <property type="entry name" value="Pseudaminic_synth_PseI"/>
</dbReference>
<protein>
    <submittedName>
        <fullName evidence="2">Pseudaminic acid synthase</fullName>
    </submittedName>
</protein>
<gene>
    <name evidence="2" type="primary">pseI</name>
    <name evidence="2" type="ORF">C2L65_15650</name>
</gene>
<dbReference type="InterPro" id="IPR057736">
    <property type="entry name" value="SAF_PseI/NeuA/NeuB"/>
</dbReference>
<dbReference type="SUPFAM" id="SSF51569">
    <property type="entry name" value="Aldolase"/>
    <property type="match status" value="1"/>
</dbReference>
<organism evidence="2 3">
    <name type="scientific">Paraburkholderia terrae</name>
    <dbReference type="NCBI Taxonomy" id="311230"/>
    <lineage>
        <taxon>Bacteria</taxon>
        <taxon>Pseudomonadati</taxon>
        <taxon>Pseudomonadota</taxon>
        <taxon>Betaproteobacteria</taxon>
        <taxon>Burkholderiales</taxon>
        <taxon>Burkholderiaceae</taxon>
        <taxon>Paraburkholderia</taxon>
    </lineage>
</organism>
<dbReference type="AlphaFoldDB" id="A0A2I8EPP8"/>
<dbReference type="SMART" id="SM00858">
    <property type="entry name" value="SAF"/>
    <property type="match status" value="1"/>
</dbReference>
<dbReference type="EMBL" id="CP026111">
    <property type="protein sequence ID" value="AUT61261.1"/>
    <property type="molecule type" value="Genomic_DNA"/>
</dbReference>
<dbReference type="Proteomes" id="UP000243502">
    <property type="component" value="Chromosome 1"/>
</dbReference>
<dbReference type="Gene3D" id="3.20.20.70">
    <property type="entry name" value="Aldolase class I"/>
    <property type="match status" value="1"/>
</dbReference>
<dbReference type="OrthoDB" id="9781701at2"/>
<evidence type="ECO:0000259" key="1">
    <source>
        <dbReference type="PROSITE" id="PS50844"/>
    </source>
</evidence>
<dbReference type="Pfam" id="PF03102">
    <property type="entry name" value="NeuB"/>
    <property type="match status" value="1"/>
</dbReference>
<dbReference type="InterPro" id="IPR013785">
    <property type="entry name" value="Aldolase_TIM"/>
</dbReference>
<dbReference type="PANTHER" id="PTHR42966:SF2">
    <property type="entry name" value="PSEUDAMINIC ACID SYNTHASE"/>
    <property type="match status" value="1"/>
</dbReference>